<accession>A0AA87CI15</accession>
<dbReference type="Proteomes" id="UP001302000">
    <property type="component" value="Segment"/>
</dbReference>
<reference evidence="1 2" key="1">
    <citation type="journal article" date="2023" name="Nat. Microbiol.">
        <title>A compendium of viruses from methanogenic archaea reveals their diversity and adaptations to the gut environment.</title>
        <authorList>
            <person name="Medvedeva S."/>
            <person name="Borrel G."/>
            <person name="Krupovic M."/>
            <person name="Gribaldo S."/>
        </authorList>
    </citation>
    <scope>NUCLEOTIDE SEQUENCE [LARGE SCALE GENOMIC DNA]</scope>
</reference>
<proteinExistence type="predicted"/>
<evidence type="ECO:0000313" key="2">
    <source>
        <dbReference type="Proteomes" id="UP001302000"/>
    </source>
</evidence>
<evidence type="ECO:0000313" key="1">
    <source>
        <dbReference type="EMBL" id="DBA35632.1"/>
    </source>
</evidence>
<dbReference type="RefSeq" id="YP_013605536.1">
    <property type="nucleotide sequence ID" value="NC_134205.1"/>
</dbReference>
<organism evidence="1 2">
    <name type="scientific">Caudoviricetes sp. vir335</name>
    <dbReference type="NCBI Taxonomy" id="3068357"/>
    <lineage>
        <taxon>Viruses</taxon>
        <taxon>Duplodnaviria</taxon>
        <taxon>Heunggongvirae</taxon>
        <taxon>Uroviricota</taxon>
        <taxon>Caudoviricetes</taxon>
    </lineage>
</organism>
<sequence length="98" mass="11040">MTAVVKERSRVLGLGTKTYEVTIIKPRSVISDVAYTMKTSCLPDGRYLLDYQYRSGNSFGMTSKGTMSGRTYYRRRSVAVDSIEWQDKDGNVLKVDGL</sequence>
<dbReference type="EMBL" id="BK063680">
    <property type="protein sequence ID" value="DBA35632.1"/>
    <property type="molecule type" value="Genomic_DNA"/>
</dbReference>
<gene>
    <name evidence="1" type="ORF">vir335_00076</name>
</gene>
<protein>
    <submittedName>
        <fullName evidence="1">Uncharacterized protein</fullName>
    </submittedName>
</protein>
<name>A0AA87CI15_9CAUD</name>
<dbReference type="GeneID" id="301841441"/>
<keyword evidence="2" id="KW-1185">Reference proteome</keyword>